<name>A0A916TSK5_9SPHN</name>
<dbReference type="Proteomes" id="UP000608154">
    <property type="component" value="Unassembled WGS sequence"/>
</dbReference>
<sequence length="305" mass="32327">MNEPTYLVTGASGNLGRLVVQSLLRRGAKRVIATTRSPASLADLAAAGVEVRKADFDDAEGLVEAFSGATHMLLISTQSVGARVEQHAAALDAAKAAGVEHIFYTSHSFPDTSVSAVAPEHAAMERRIIASGMTYTILRNFLYSENVLLMLAGPVQAGIWHSASQGGRNAFLSRSDCADADAGAMLAADRLKNTVLDITGPRTYSYPDIARIAGDVMAREIITVDLSPDEFLVHLLAAGLPRSHAETLVSFDKATSLGDGDLVTPVAEELAGHPLELLEDFLARELPQMDGTHTLSELLDNHIGG</sequence>
<dbReference type="Pfam" id="PF13460">
    <property type="entry name" value="NAD_binding_10"/>
    <property type="match status" value="1"/>
</dbReference>
<dbReference type="EMBL" id="BMHK01000011">
    <property type="protein sequence ID" value="GGC01296.1"/>
    <property type="molecule type" value="Genomic_DNA"/>
</dbReference>
<dbReference type="SUPFAM" id="SSF51735">
    <property type="entry name" value="NAD(P)-binding Rossmann-fold domains"/>
    <property type="match status" value="1"/>
</dbReference>
<keyword evidence="3" id="KW-1185">Reference proteome</keyword>
<dbReference type="Gene3D" id="3.90.25.10">
    <property type="entry name" value="UDP-galactose 4-epimerase, domain 1"/>
    <property type="match status" value="1"/>
</dbReference>
<evidence type="ECO:0000259" key="1">
    <source>
        <dbReference type="SMART" id="SM00822"/>
    </source>
</evidence>
<dbReference type="InterPro" id="IPR016040">
    <property type="entry name" value="NAD(P)-bd_dom"/>
</dbReference>
<comment type="caution">
    <text evidence="2">The sequence shown here is derived from an EMBL/GenBank/DDBJ whole genome shotgun (WGS) entry which is preliminary data.</text>
</comment>
<proteinExistence type="predicted"/>
<reference evidence="2" key="1">
    <citation type="journal article" date="2014" name="Int. J. Syst. Evol. Microbiol.">
        <title>Complete genome sequence of Corynebacterium casei LMG S-19264T (=DSM 44701T), isolated from a smear-ripened cheese.</title>
        <authorList>
            <consortium name="US DOE Joint Genome Institute (JGI-PGF)"/>
            <person name="Walter F."/>
            <person name="Albersmeier A."/>
            <person name="Kalinowski J."/>
            <person name="Ruckert C."/>
        </authorList>
    </citation>
    <scope>NUCLEOTIDE SEQUENCE</scope>
    <source>
        <strain evidence="2">CGMCC 1.15095</strain>
    </source>
</reference>
<dbReference type="RefSeq" id="WP_188771018.1">
    <property type="nucleotide sequence ID" value="NZ_BMHK01000011.1"/>
</dbReference>
<dbReference type="SMART" id="SM00822">
    <property type="entry name" value="PKS_KR"/>
    <property type="match status" value="1"/>
</dbReference>
<dbReference type="PANTHER" id="PTHR47129">
    <property type="entry name" value="QUINONE OXIDOREDUCTASE 2"/>
    <property type="match status" value="1"/>
</dbReference>
<feature type="domain" description="Ketoreductase" evidence="1">
    <location>
        <begin position="4"/>
        <end position="144"/>
    </location>
</feature>
<dbReference type="InterPro" id="IPR057326">
    <property type="entry name" value="KR_dom"/>
</dbReference>
<dbReference type="Gene3D" id="3.40.50.720">
    <property type="entry name" value="NAD(P)-binding Rossmann-like Domain"/>
    <property type="match status" value="1"/>
</dbReference>
<dbReference type="AlphaFoldDB" id="A0A916TSK5"/>
<dbReference type="InterPro" id="IPR052718">
    <property type="entry name" value="NmrA-type_oxidoreductase"/>
</dbReference>
<organism evidence="2 3">
    <name type="scientific">Novosphingobium endophyticum</name>
    <dbReference type="NCBI Taxonomy" id="1955250"/>
    <lineage>
        <taxon>Bacteria</taxon>
        <taxon>Pseudomonadati</taxon>
        <taxon>Pseudomonadota</taxon>
        <taxon>Alphaproteobacteria</taxon>
        <taxon>Sphingomonadales</taxon>
        <taxon>Sphingomonadaceae</taxon>
        <taxon>Novosphingobium</taxon>
    </lineage>
</organism>
<protein>
    <submittedName>
        <fullName evidence="2">NAD(P)-dependent oxidoreductase</fullName>
    </submittedName>
</protein>
<dbReference type="PANTHER" id="PTHR47129:SF1">
    <property type="entry name" value="NMRA-LIKE DOMAIN-CONTAINING PROTEIN"/>
    <property type="match status" value="1"/>
</dbReference>
<evidence type="ECO:0000313" key="2">
    <source>
        <dbReference type="EMBL" id="GGC01296.1"/>
    </source>
</evidence>
<accession>A0A916TSK5</accession>
<reference evidence="2" key="2">
    <citation type="submission" date="2020-09" db="EMBL/GenBank/DDBJ databases">
        <authorList>
            <person name="Sun Q."/>
            <person name="Zhou Y."/>
        </authorList>
    </citation>
    <scope>NUCLEOTIDE SEQUENCE</scope>
    <source>
        <strain evidence="2">CGMCC 1.15095</strain>
    </source>
</reference>
<dbReference type="InterPro" id="IPR036291">
    <property type="entry name" value="NAD(P)-bd_dom_sf"/>
</dbReference>
<gene>
    <name evidence="2" type="ORF">GCM10011494_19820</name>
</gene>
<evidence type="ECO:0000313" key="3">
    <source>
        <dbReference type="Proteomes" id="UP000608154"/>
    </source>
</evidence>